<dbReference type="GeneID" id="25380815"/>
<dbReference type="EMBL" id="HG682862">
    <property type="protein sequence ID" value="CDJ30888.1"/>
    <property type="molecule type" value="Genomic_DNA"/>
</dbReference>
<keyword evidence="3" id="KW-1185">Reference proteome</keyword>
<evidence type="ECO:0000313" key="3">
    <source>
        <dbReference type="Proteomes" id="UP000030744"/>
    </source>
</evidence>
<dbReference type="GO" id="GO:0003713">
    <property type="term" value="F:transcription coactivator activity"/>
    <property type="evidence" value="ECO:0007669"/>
    <property type="project" value="TreeGrafter"/>
</dbReference>
<name>U6K5Z0_9EIME</name>
<evidence type="ECO:0000313" key="2">
    <source>
        <dbReference type="EMBL" id="CDJ30888.1"/>
    </source>
</evidence>
<gene>
    <name evidence="2" type="ORF">EMH_0062150</name>
</gene>
<dbReference type="PANTHER" id="PTHR46007:SF11">
    <property type="entry name" value="MEDIATOR OF RNA POLYMERASE II TRANSCRIPTION SUBUNIT 12"/>
    <property type="match status" value="1"/>
</dbReference>
<feature type="compositionally biased region" description="Low complexity" evidence="1">
    <location>
        <begin position="184"/>
        <end position="195"/>
    </location>
</feature>
<dbReference type="OrthoDB" id="348604at2759"/>
<feature type="compositionally biased region" description="Low complexity" evidence="1">
    <location>
        <begin position="14"/>
        <end position="29"/>
    </location>
</feature>
<evidence type="ECO:0000256" key="1">
    <source>
        <dbReference type="SAM" id="MobiDB-lite"/>
    </source>
</evidence>
<protein>
    <submittedName>
        <fullName evidence="2">Uncharacterized protein</fullName>
    </submittedName>
</protein>
<dbReference type="RefSeq" id="XP_013353453.1">
    <property type="nucleotide sequence ID" value="XM_013497999.1"/>
</dbReference>
<proteinExistence type="predicted"/>
<organism evidence="2 3">
    <name type="scientific">Eimeria mitis</name>
    <dbReference type="NCBI Taxonomy" id="44415"/>
    <lineage>
        <taxon>Eukaryota</taxon>
        <taxon>Sar</taxon>
        <taxon>Alveolata</taxon>
        <taxon>Apicomplexa</taxon>
        <taxon>Conoidasida</taxon>
        <taxon>Coccidia</taxon>
        <taxon>Eucoccidiorida</taxon>
        <taxon>Eimeriorina</taxon>
        <taxon>Eimeriidae</taxon>
        <taxon>Eimeria</taxon>
    </lineage>
</organism>
<dbReference type="PANTHER" id="PTHR46007">
    <property type="entry name" value="MEDIATOR OF RNA POLYMERASE II TRANSCRIPTION SUBUNIT 12"/>
    <property type="match status" value="1"/>
</dbReference>
<feature type="compositionally biased region" description="Polar residues" evidence="1">
    <location>
        <begin position="166"/>
        <end position="178"/>
    </location>
</feature>
<dbReference type="GO" id="GO:0045944">
    <property type="term" value="P:positive regulation of transcription by RNA polymerase II"/>
    <property type="evidence" value="ECO:0007669"/>
    <property type="project" value="TreeGrafter"/>
</dbReference>
<feature type="region of interest" description="Disordered" evidence="1">
    <location>
        <begin position="1"/>
        <end position="37"/>
    </location>
</feature>
<dbReference type="GO" id="GO:0016592">
    <property type="term" value="C:mediator complex"/>
    <property type="evidence" value="ECO:0007669"/>
    <property type="project" value="TreeGrafter"/>
</dbReference>
<dbReference type="VEuPathDB" id="ToxoDB:EMH_0062150"/>
<sequence>MSSSDSQEQQDKTNSSNNNANSSSNSSSNGGRLIVPEAAYTPEGGEKRMWPSLTLSLLPHLDNINECTKMAAFAHNAIQLQRFAEAPLETVSAAAAALKLQQQQEQQQKKQNKNKIHSNWTITDGLKNICNALKPQQPTTLPPIKLPVYIPNSQEAEAAAAAAAGEQSTLCSRQSSAGDQPKRGSSNSSSNSNGSKASCEGPFAEDVSVHLKGGGKGNVVGVTAANNLIVKLKNGTHVEAHPSECRFLLNPSPQPQQQQQQQQPDFKLSPNLRGVETIPSVSELLQKAAAEAGRTHNTVMLSSLASVARVSRTRESVSVVKVKTKKAEGAKNQTENMQAIFPSDIEREPSTPNREGGINKPAGGAFCSPAICMPQQQQQSSSSSRMGYGKPETNTYELIKAPGIVRPLYDIITPAPQQTSRPPLPPRPQQPQQQFPLPPQLLQQQQALRLQQQQQQQQQQYYTGQLAALGGPRVAAAAAALEVTRESWFEDLQQQMKREELQQYADTAPPAFSSFASWFEDLQQQMKREELQQYADTAPPAFSSFASAPGVFGGGRLQPTARRLKASVLREEAETQAYAMPR</sequence>
<dbReference type="AlphaFoldDB" id="U6K5Z0"/>
<accession>U6K5Z0</accession>
<reference evidence="2" key="1">
    <citation type="submission" date="2013-10" db="EMBL/GenBank/DDBJ databases">
        <title>Genomic analysis of the causative agents of coccidiosis in chickens.</title>
        <authorList>
            <person name="Reid A.J."/>
            <person name="Blake D."/>
            <person name="Billington K."/>
            <person name="Browne H."/>
            <person name="Dunn M."/>
            <person name="Hung S."/>
            <person name="Kawahara F."/>
            <person name="Miranda-Saavedra D."/>
            <person name="Mourier T."/>
            <person name="Nagra H."/>
            <person name="Otto T.D."/>
            <person name="Rawlings N."/>
            <person name="Sanchez A."/>
            <person name="Sanders M."/>
            <person name="Subramaniam C."/>
            <person name="Tay Y."/>
            <person name="Dear P."/>
            <person name="Doerig C."/>
            <person name="Gruber A."/>
            <person name="Parkinson J."/>
            <person name="Shirley M."/>
            <person name="Wan K.L."/>
            <person name="Berriman M."/>
            <person name="Tomley F."/>
            <person name="Pain A."/>
        </authorList>
    </citation>
    <scope>NUCLEOTIDE SEQUENCE [LARGE SCALE GENOMIC DNA]</scope>
    <source>
        <strain evidence="2">Houghton</strain>
    </source>
</reference>
<dbReference type="InterPro" id="IPR051647">
    <property type="entry name" value="Mediator_comp_sub12"/>
</dbReference>
<reference evidence="2" key="2">
    <citation type="submission" date="2013-10" db="EMBL/GenBank/DDBJ databases">
        <authorList>
            <person name="Aslett M."/>
        </authorList>
    </citation>
    <scope>NUCLEOTIDE SEQUENCE [LARGE SCALE GENOMIC DNA]</scope>
    <source>
        <strain evidence="2">Houghton</strain>
    </source>
</reference>
<dbReference type="Proteomes" id="UP000030744">
    <property type="component" value="Unassembled WGS sequence"/>
</dbReference>
<feature type="region of interest" description="Disordered" evidence="1">
    <location>
        <begin position="414"/>
        <end position="435"/>
    </location>
</feature>
<feature type="region of interest" description="Disordered" evidence="1">
    <location>
        <begin position="160"/>
        <end position="200"/>
    </location>
</feature>